<dbReference type="PANTHER" id="PTHR43390:SF1">
    <property type="entry name" value="CHLOROPLAST PROCESSING PEPTIDASE"/>
    <property type="match status" value="1"/>
</dbReference>
<proteinExistence type="inferred from homology"/>
<dbReference type="InterPro" id="IPR019533">
    <property type="entry name" value="Peptidase_S26"/>
</dbReference>
<dbReference type="InterPro" id="IPR036286">
    <property type="entry name" value="LexA/Signal_pep-like_sf"/>
</dbReference>
<protein>
    <recommendedName>
        <fullName evidence="4 7">Signal peptidase I</fullName>
        <ecNumber evidence="4 7">3.4.21.89</ecNumber>
    </recommendedName>
</protein>
<comment type="caution">
    <text evidence="10">The sequence shown here is derived from an EMBL/GenBank/DDBJ whole genome shotgun (WGS) entry which is preliminary data.</text>
</comment>
<dbReference type="PANTHER" id="PTHR43390">
    <property type="entry name" value="SIGNAL PEPTIDASE I"/>
    <property type="match status" value="1"/>
</dbReference>
<dbReference type="CDD" id="cd06530">
    <property type="entry name" value="S26_SPase_I"/>
    <property type="match status" value="1"/>
</dbReference>
<dbReference type="EC" id="3.4.21.89" evidence="4 7"/>
<name>A0ABS4CLM8_9ENTE</name>
<evidence type="ECO:0000256" key="1">
    <source>
        <dbReference type="ARBA" id="ARBA00000677"/>
    </source>
</evidence>
<dbReference type="PROSITE" id="PS00761">
    <property type="entry name" value="SPASE_I_3"/>
    <property type="match status" value="1"/>
</dbReference>
<keyword evidence="6 7" id="KW-0378">Hydrolase</keyword>
<comment type="similarity">
    <text evidence="3 8">Belongs to the peptidase S26 family.</text>
</comment>
<evidence type="ECO:0000256" key="8">
    <source>
        <dbReference type="RuleBase" id="RU362042"/>
    </source>
</evidence>
<evidence type="ECO:0000313" key="11">
    <source>
        <dbReference type="Proteomes" id="UP000673375"/>
    </source>
</evidence>
<keyword evidence="7" id="KW-0472">Membrane</keyword>
<dbReference type="Proteomes" id="UP000673375">
    <property type="component" value="Unassembled WGS sequence"/>
</dbReference>
<evidence type="ECO:0000313" key="10">
    <source>
        <dbReference type="EMBL" id="MBP1047508.1"/>
    </source>
</evidence>
<organism evidence="10 11">
    <name type="scientific">Enterococcus larvae</name>
    <dbReference type="NCBI Taxonomy" id="2794352"/>
    <lineage>
        <taxon>Bacteria</taxon>
        <taxon>Bacillati</taxon>
        <taxon>Bacillota</taxon>
        <taxon>Bacilli</taxon>
        <taxon>Lactobacillales</taxon>
        <taxon>Enterococcaceae</taxon>
        <taxon>Enterococcus</taxon>
    </lineage>
</organism>
<reference evidence="10 11" key="1">
    <citation type="submission" date="2020-12" db="EMBL/GenBank/DDBJ databases">
        <title>Vagococcus allomyrinae sp. nov. and Enterococcus lavae sp. nov., isolated from the larvae of Allomyrina dichotoma.</title>
        <authorList>
            <person name="Lee S.D."/>
        </authorList>
    </citation>
    <scope>NUCLEOTIDE SEQUENCE [LARGE SCALE GENOMIC DNA]</scope>
    <source>
        <strain evidence="10 11">BWM-S5</strain>
    </source>
</reference>
<comment type="subcellular location">
    <subcellularLocation>
        <location evidence="2">Cell membrane</location>
        <topology evidence="2">Single-pass type II membrane protein</topology>
    </subcellularLocation>
    <subcellularLocation>
        <location evidence="8">Membrane</location>
        <topology evidence="8">Single-pass type II membrane protein</topology>
    </subcellularLocation>
</comment>
<dbReference type="PRINTS" id="PR00727">
    <property type="entry name" value="LEADERPTASE"/>
</dbReference>
<dbReference type="PROSITE" id="PS00760">
    <property type="entry name" value="SPASE_I_2"/>
    <property type="match status" value="1"/>
</dbReference>
<evidence type="ECO:0000256" key="2">
    <source>
        <dbReference type="ARBA" id="ARBA00004401"/>
    </source>
</evidence>
<dbReference type="Pfam" id="PF10502">
    <property type="entry name" value="Peptidase_S26"/>
    <property type="match status" value="1"/>
</dbReference>
<evidence type="ECO:0000256" key="7">
    <source>
        <dbReference type="RuleBase" id="RU003993"/>
    </source>
</evidence>
<dbReference type="PROSITE" id="PS00501">
    <property type="entry name" value="SPASE_I_1"/>
    <property type="match status" value="1"/>
</dbReference>
<evidence type="ECO:0000256" key="4">
    <source>
        <dbReference type="ARBA" id="ARBA00013208"/>
    </source>
</evidence>
<dbReference type="InterPro" id="IPR019758">
    <property type="entry name" value="Pept_S26A_signal_pept_1_CS"/>
</dbReference>
<dbReference type="Gene3D" id="2.10.109.10">
    <property type="entry name" value="Umud Fragment, subunit A"/>
    <property type="match status" value="1"/>
</dbReference>
<keyword evidence="7" id="KW-0812">Transmembrane</keyword>
<gene>
    <name evidence="10" type="primary">lepB</name>
    <name evidence="10" type="ORF">I6N96_14575</name>
</gene>
<keyword evidence="11" id="KW-1185">Reference proteome</keyword>
<dbReference type="InterPro" id="IPR019757">
    <property type="entry name" value="Pept_S26A_signal_pept_1_Lys-AS"/>
</dbReference>
<feature type="domain" description="Peptidase S26" evidence="9">
    <location>
        <begin position="23"/>
        <end position="189"/>
    </location>
</feature>
<dbReference type="InterPro" id="IPR000223">
    <property type="entry name" value="Pept_S26A_signal_pept_1"/>
</dbReference>
<comment type="catalytic activity">
    <reaction evidence="1 7">
        <text>Cleavage of hydrophobic, N-terminal signal or leader sequences from secreted and periplasmic proteins.</text>
        <dbReference type="EC" id="3.4.21.89"/>
    </reaction>
</comment>
<dbReference type="SUPFAM" id="SSF51306">
    <property type="entry name" value="LexA/Signal peptidase"/>
    <property type="match status" value="1"/>
</dbReference>
<dbReference type="NCBIfam" id="TIGR02227">
    <property type="entry name" value="sigpep_I_bact"/>
    <property type="match status" value="1"/>
</dbReference>
<feature type="transmembrane region" description="Helical" evidence="7">
    <location>
        <begin position="21"/>
        <end position="41"/>
    </location>
</feature>
<evidence type="ECO:0000259" key="9">
    <source>
        <dbReference type="Pfam" id="PF10502"/>
    </source>
</evidence>
<dbReference type="GO" id="GO:0009003">
    <property type="term" value="F:signal peptidase activity"/>
    <property type="evidence" value="ECO:0007669"/>
    <property type="project" value="UniProtKB-EC"/>
</dbReference>
<accession>A0ABS4CLM8</accession>
<evidence type="ECO:0000256" key="6">
    <source>
        <dbReference type="ARBA" id="ARBA00022801"/>
    </source>
</evidence>
<evidence type="ECO:0000256" key="5">
    <source>
        <dbReference type="ARBA" id="ARBA00022670"/>
    </source>
</evidence>
<keyword evidence="7" id="KW-1133">Transmembrane helix</keyword>
<dbReference type="InterPro" id="IPR019756">
    <property type="entry name" value="Pept_S26A_signal_pept_1_Ser-AS"/>
</dbReference>
<keyword evidence="5 7" id="KW-0645">Protease</keyword>
<dbReference type="EMBL" id="JAEDXU010000008">
    <property type="protein sequence ID" value="MBP1047508.1"/>
    <property type="molecule type" value="Genomic_DNA"/>
</dbReference>
<sequence length="198" mass="22907">MKRKKLIELRLKKQSPAKQKELLISAFFFICIVGLLLLFFLKVRTHRIDGNSMNPTLHNSDRVVVWKTDELKRYDLITFTPDDTPDESYIKRVIGLPGDRIWVEGNALFINYQMEDSEPERDLPAKELPDGTVKVTITEKVWNELEHLEVIPADCYFVLGDNRTHSTDSRHLGFIRSEQVEGTAVFCYYPFSSIGTIN</sequence>
<evidence type="ECO:0000256" key="3">
    <source>
        <dbReference type="ARBA" id="ARBA00009370"/>
    </source>
</evidence>